<feature type="compositionally biased region" description="Low complexity" evidence="1">
    <location>
        <begin position="764"/>
        <end position="775"/>
    </location>
</feature>
<feature type="compositionally biased region" description="Polar residues" evidence="1">
    <location>
        <begin position="378"/>
        <end position="390"/>
    </location>
</feature>
<keyword evidence="3" id="KW-1185">Reference proteome</keyword>
<dbReference type="EMBL" id="DF237084">
    <property type="protein sequence ID" value="GAQ83099.1"/>
    <property type="molecule type" value="Genomic_DNA"/>
</dbReference>
<proteinExistence type="predicted"/>
<protein>
    <submittedName>
        <fullName evidence="2">Uncharacterized protein</fullName>
    </submittedName>
</protein>
<dbReference type="Proteomes" id="UP000054558">
    <property type="component" value="Unassembled WGS sequence"/>
</dbReference>
<organism evidence="2 3">
    <name type="scientific">Klebsormidium nitens</name>
    <name type="common">Green alga</name>
    <name type="synonym">Ulothrix nitens</name>
    <dbReference type="NCBI Taxonomy" id="105231"/>
    <lineage>
        <taxon>Eukaryota</taxon>
        <taxon>Viridiplantae</taxon>
        <taxon>Streptophyta</taxon>
        <taxon>Klebsormidiophyceae</taxon>
        <taxon>Klebsormidiales</taxon>
        <taxon>Klebsormidiaceae</taxon>
        <taxon>Klebsormidium</taxon>
    </lineage>
</organism>
<feature type="region of interest" description="Disordered" evidence="1">
    <location>
        <begin position="173"/>
        <end position="253"/>
    </location>
</feature>
<sequence>MHRILASRRERQLMLLGDAPRGAPSLWPPESAEAGDVADLQFSSKDFFTRGAGSTKGGATFLSEKWISAEGPSGDSSQAERRGKGRLFGPPVSGLQVPTGLHGNNSQNREKESERSKSVLPLEAGSAVVARAPQGAEIVWETGRNENGPSSELVQGKDVIGRNVDENLLEVGRQEPLVEAETGRQEALIEQEESLEEQAERALAQLKRDSEGEILRDPSSSVVEPSGPGSPSLCGSPALSPLPSSTSDFFHSHPLPRPDFERIRAALDAADALFKTPSPSGSAALAAAAALRQTSMSPNSELSSPRWSDLPVVSLPPRVRRLIAAANQLMHTPRGSGALDGASSPRARSGDSLEDDPSLRSDEDTEPVDISGGVLTGPTRSLRNLRLTSPNEERQGGPSLRPLYSNSTGAGNGEPFSTGNIDPFPDQGSSPLSPLPADSPISSALFGSNPVIHSDAEDSPHRLPDPNTGPFSSARGFPPGPDELRVGFFQTVETVDQGVFASFDSVTGGPFQPGMILCGQDCSPRNASPTGTPTMFINTEAPQTKRLVIPDIQSKSLEIPYVPRVVKLSLKRAAASAAAPKPLKPPHAPGSSFKLPIQSPFRRTPGKNYWDFKHVGGGALRPIATAKVPPGTYQPGEGQQNPSPPSSGTGGSPDSAAFPPASPPEDDWFDLDLFQEQRALPRIRTRRRTSGSDQAVTRSFGNLYEVRNAVRAAPSATISRGIGRYGSPRTALQRRITTRSLADWSDFLEARENALRLAHGALKRPPAGARAPGAPEKNLENAPSAQAARAPFQEAVHETESGKWMETGILGGGDMASPQEGHVSKPVQAGGPNFLATLEGNGGREAGFEGLGAAAATGTISAQESPVNGIGGTERKRKGSAWACCFGKNLATTSLELKPHEESKADGTI</sequence>
<feature type="region of interest" description="Disordered" evidence="1">
    <location>
        <begin position="332"/>
        <end position="482"/>
    </location>
</feature>
<feature type="region of interest" description="Disordered" evidence="1">
    <location>
        <begin position="622"/>
        <end position="662"/>
    </location>
</feature>
<feature type="region of interest" description="Disordered" evidence="1">
    <location>
        <begin position="577"/>
        <end position="600"/>
    </location>
</feature>
<evidence type="ECO:0000256" key="1">
    <source>
        <dbReference type="SAM" id="MobiDB-lite"/>
    </source>
</evidence>
<dbReference type="AlphaFoldDB" id="A0A1Y1I0X9"/>
<feature type="region of interest" description="Disordered" evidence="1">
    <location>
        <begin position="763"/>
        <end position="799"/>
    </location>
</feature>
<feature type="compositionally biased region" description="Low complexity" evidence="1">
    <location>
        <begin position="218"/>
        <end position="247"/>
    </location>
</feature>
<feature type="compositionally biased region" description="Basic and acidic residues" evidence="1">
    <location>
        <begin position="454"/>
        <end position="464"/>
    </location>
</feature>
<reference evidence="2 3" key="1">
    <citation type="journal article" date="2014" name="Nat. Commun.">
        <title>Klebsormidium flaccidum genome reveals primary factors for plant terrestrial adaptation.</title>
        <authorList>
            <person name="Hori K."/>
            <person name="Maruyama F."/>
            <person name="Fujisawa T."/>
            <person name="Togashi T."/>
            <person name="Yamamoto N."/>
            <person name="Seo M."/>
            <person name="Sato S."/>
            <person name="Yamada T."/>
            <person name="Mori H."/>
            <person name="Tajima N."/>
            <person name="Moriyama T."/>
            <person name="Ikeuchi M."/>
            <person name="Watanabe M."/>
            <person name="Wada H."/>
            <person name="Kobayashi K."/>
            <person name="Saito M."/>
            <person name="Masuda T."/>
            <person name="Sasaki-Sekimoto Y."/>
            <person name="Mashiguchi K."/>
            <person name="Awai K."/>
            <person name="Shimojima M."/>
            <person name="Masuda S."/>
            <person name="Iwai M."/>
            <person name="Nobusawa T."/>
            <person name="Narise T."/>
            <person name="Kondo S."/>
            <person name="Saito H."/>
            <person name="Sato R."/>
            <person name="Murakawa M."/>
            <person name="Ihara Y."/>
            <person name="Oshima-Yamada Y."/>
            <person name="Ohtaka K."/>
            <person name="Satoh M."/>
            <person name="Sonobe K."/>
            <person name="Ishii M."/>
            <person name="Ohtani R."/>
            <person name="Kanamori-Sato M."/>
            <person name="Honoki R."/>
            <person name="Miyazaki D."/>
            <person name="Mochizuki H."/>
            <person name="Umetsu J."/>
            <person name="Higashi K."/>
            <person name="Shibata D."/>
            <person name="Kamiya Y."/>
            <person name="Sato N."/>
            <person name="Nakamura Y."/>
            <person name="Tabata S."/>
            <person name="Ida S."/>
            <person name="Kurokawa K."/>
            <person name="Ohta H."/>
        </authorList>
    </citation>
    <scope>NUCLEOTIDE SEQUENCE [LARGE SCALE GENOMIC DNA]</scope>
    <source>
        <strain evidence="2 3">NIES-2285</strain>
    </source>
</reference>
<evidence type="ECO:0000313" key="2">
    <source>
        <dbReference type="EMBL" id="GAQ83099.1"/>
    </source>
</evidence>
<feature type="compositionally biased region" description="Basic and acidic residues" evidence="1">
    <location>
        <begin position="108"/>
        <end position="117"/>
    </location>
</feature>
<feature type="region of interest" description="Disordered" evidence="1">
    <location>
        <begin position="66"/>
        <end position="121"/>
    </location>
</feature>
<feature type="compositionally biased region" description="Basic and acidic residues" evidence="1">
    <location>
        <begin position="206"/>
        <end position="216"/>
    </location>
</feature>
<feature type="compositionally biased region" description="Polar residues" evidence="1">
    <location>
        <begin position="404"/>
        <end position="420"/>
    </location>
</feature>
<gene>
    <name evidence="2" type="ORF">KFL_001350230</name>
</gene>
<accession>A0A1Y1I0X9</accession>
<name>A0A1Y1I0X9_KLENI</name>
<evidence type="ECO:0000313" key="3">
    <source>
        <dbReference type="Proteomes" id="UP000054558"/>
    </source>
</evidence>
<feature type="compositionally biased region" description="Low complexity" evidence="1">
    <location>
        <begin position="429"/>
        <end position="445"/>
    </location>
</feature>